<evidence type="ECO:0000259" key="6">
    <source>
        <dbReference type="PROSITE" id="PS50157"/>
    </source>
</evidence>
<dbReference type="SUPFAM" id="SSF57667">
    <property type="entry name" value="beta-beta-alpha zinc fingers"/>
    <property type="match status" value="4"/>
</dbReference>
<dbReference type="InterPro" id="IPR036047">
    <property type="entry name" value="F-box-like_dom_sf"/>
</dbReference>
<dbReference type="SUPFAM" id="SSF81383">
    <property type="entry name" value="F-box domain"/>
    <property type="match status" value="1"/>
</dbReference>
<keyword evidence="3 5" id="KW-0863">Zinc-finger</keyword>
<accession>A0AAW1LNI6</accession>
<feature type="domain" description="C2H2-type" evidence="6">
    <location>
        <begin position="124"/>
        <end position="152"/>
    </location>
</feature>
<keyword evidence="1" id="KW-0479">Metal-binding</keyword>
<keyword evidence="2" id="KW-0677">Repeat</keyword>
<dbReference type="EMBL" id="JASPKY010000118">
    <property type="protein sequence ID" value="KAK9736141.1"/>
    <property type="molecule type" value="Genomic_DNA"/>
</dbReference>
<sequence length="867" mass="103190">MNRSRSPRRSRKSREKSSIWSCKRCDLKFKTRRYLAEHRRTKHRKTTNMHAFKDNVIYKYLFNERANLYSCKTCDHETDDKDEINEHVLTHEEKFECAACKEIFYDAYKYCLHVKKHDRIDLDYKCPLCSYVTSRRTSISQHINMTHLKKYLYNCQFCGKGFCDVMIYREHENMHLGGGAPIRCIVCQKTMRIKRESVLKIKHVWICKLCNLKFETRKSLRDHKKANHLHPFRDNVAYNYILNKSTGLYSCKTCDHESENQEEIEEHVLTHEEKFECETCKEVFYNAYKYSLHVKKHDETNTKFKCPLCSYATYRRTSIAQHINMIHLQKYLYYCQFCGKGFSDALMYREHENIHMGAGPLSCVVCQKTFSFTRNLVQHQVRFHKASILGTEVKNQCRICKRSYSKASTLENHMKVHDRNIPKPKIHLCDTCGKAGPFFDVFGKFLEYLLRKRRPYEKHPALWRRERLACSMVCMSWKAALNTPALWKHMLVIVDRDLMTDPSTILFTREYHKFIKSLELGWSKPYVPIRWLSTKVSDVVKRTTRYFIILTENFVQLHSLKMHCWNDLTRFRKIVYHISLFLKAQTSLTNLCFYNAMLNKCDFVRFIMSCMNCGTRVSHLDIRNSYYNSNDEIHSVQFMNCIEHMKGLRLMKVDYSIFRREVTHILSSGNNVQLKIVEIHIHNGDLTPIRNDDWKEICNQLSGLKVALFFNNMLDIDGVISVLQRSIPLQTFYLTTAKSWHNNSPNSCYEMFRVLTMLYKSTLEIVDCRLYENVDVADDMISRMLRECRRLKKFGFKGGVKRIEILRDLCRIWCNSKGYKRIEINIRRMTSKIHWTLLGIMEELSHRGDVTIKISAARFRNELFFYY</sequence>
<feature type="domain" description="C2H2-type" evidence="6">
    <location>
        <begin position="205"/>
        <end position="228"/>
    </location>
</feature>
<reference evidence="7 8" key="1">
    <citation type="journal article" date="2024" name="BMC Genomics">
        <title>De novo assembly and annotation of Popillia japonica's genome with initial clues to its potential as an invasive pest.</title>
        <authorList>
            <person name="Cucini C."/>
            <person name="Boschi S."/>
            <person name="Funari R."/>
            <person name="Cardaioli E."/>
            <person name="Iannotti N."/>
            <person name="Marturano G."/>
            <person name="Paoli F."/>
            <person name="Bruttini M."/>
            <person name="Carapelli A."/>
            <person name="Frati F."/>
            <person name="Nardi F."/>
        </authorList>
    </citation>
    <scope>NUCLEOTIDE SEQUENCE [LARGE SCALE GENOMIC DNA]</scope>
    <source>
        <strain evidence="7">DMR45628</strain>
    </source>
</reference>
<dbReference type="Proteomes" id="UP001458880">
    <property type="component" value="Unassembled WGS sequence"/>
</dbReference>
<evidence type="ECO:0000256" key="5">
    <source>
        <dbReference type="PROSITE-ProRule" id="PRU00042"/>
    </source>
</evidence>
<dbReference type="SMART" id="SM00355">
    <property type="entry name" value="ZnF_C2H2"/>
    <property type="match status" value="12"/>
</dbReference>
<dbReference type="PANTHER" id="PTHR24379:SF121">
    <property type="entry name" value="C2H2-TYPE DOMAIN-CONTAINING PROTEIN"/>
    <property type="match status" value="1"/>
</dbReference>
<evidence type="ECO:0000256" key="2">
    <source>
        <dbReference type="ARBA" id="ARBA00022737"/>
    </source>
</evidence>
<feature type="domain" description="C2H2-type" evidence="6">
    <location>
        <begin position="395"/>
        <end position="422"/>
    </location>
</feature>
<dbReference type="AlphaFoldDB" id="A0AAW1LNI6"/>
<keyword evidence="8" id="KW-1185">Reference proteome</keyword>
<evidence type="ECO:0000256" key="1">
    <source>
        <dbReference type="ARBA" id="ARBA00022723"/>
    </source>
</evidence>
<feature type="domain" description="C2H2-type" evidence="6">
    <location>
        <begin position="333"/>
        <end position="360"/>
    </location>
</feature>
<feature type="domain" description="C2H2-type" evidence="6">
    <location>
        <begin position="153"/>
        <end position="180"/>
    </location>
</feature>
<dbReference type="PANTHER" id="PTHR24379">
    <property type="entry name" value="KRAB AND ZINC FINGER DOMAIN-CONTAINING"/>
    <property type="match status" value="1"/>
</dbReference>
<evidence type="ECO:0000313" key="7">
    <source>
        <dbReference type="EMBL" id="KAK9736141.1"/>
    </source>
</evidence>
<keyword evidence="4" id="KW-0862">Zinc</keyword>
<feature type="domain" description="C2H2-type" evidence="6">
    <location>
        <begin position="361"/>
        <end position="384"/>
    </location>
</feature>
<dbReference type="Gene3D" id="3.30.160.60">
    <property type="entry name" value="Classic Zinc Finger"/>
    <property type="match status" value="6"/>
</dbReference>
<evidence type="ECO:0000313" key="8">
    <source>
        <dbReference type="Proteomes" id="UP001458880"/>
    </source>
</evidence>
<evidence type="ECO:0000256" key="3">
    <source>
        <dbReference type="ARBA" id="ARBA00022771"/>
    </source>
</evidence>
<dbReference type="Pfam" id="PF00096">
    <property type="entry name" value="zf-C2H2"/>
    <property type="match status" value="1"/>
</dbReference>
<organism evidence="7 8">
    <name type="scientific">Popillia japonica</name>
    <name type="common">Japanese beetle</name>
    <dbReference type="NCBI Taxonomy" id="7064"/>
    <lineage>
        <taxon>Eukaryota</taxon>
        <taxon>Metazoa</taxon>
        <taxon>Ecdysozoa</taxon>
        <taxon>Arthropoda</taxon>
        <taxon>Hexapoda</taxon>
        <taxon>Insecta</taxon>
        <taxon>Pterygota</taxon>
        <taxon>Neoptera</taxon>
        <taxon>Endopterygota</taxon>
        <taxon>Coleoptera</taxon>
        <taxon>Polyphaga</taxon>
        <taxon>Scarabaeiformia</taxon>
        <taxon>Scarabaeidae</taxon>
        <taxon>Rutelinae</taxon>
        <taxon>Popillia</taxon>
    </lineage>
</organism>
<evidence type="ECO:0000256" key="4">
    <source>
        <dbReference type="ARBA" id="ARBA00022833"/>
    </source>
</evidence>
<protein>
    <submittedName>
        <fullName evidence="7">Zinc finger, C2H2 type</fullName>
    </submittedName>
</protein>
<dbReference type="PROSITE" id="PS50157">
    <property type="entry name" value="ZINC_FINGER_C2H2_2"/>
    <property type="match status" value="8"/>
</dbReference>
<feature type="domain" description="C2H2-type" evidence="6">
    <location>
        <begin position="20"/>
        <end position="48"/>
    </location>
</feature>
<feature type="domain" description="C2H2-type" evidence="6">
    <location>
        <begin position="275"/>
        <end position="302"/>
    </location>
</feature>
<name>A0AAW1LNI6_POPJA</name>
<comment type="caution">
    <text evidence="7">The sequence shown here is derived from an EMBL/GenBank/DDBJ whole genome shotgun (WGS) entry which is preliminary data.</text>
</comment>
<proteinExistence type="predicted"/>
<gene>
    <name evidence="7" type="ORF">QE152_g12758</name>
</gene>
<dbReference type="PROSITE" id="PS00028">
    <property type="entry name" value="ZINC_FINGER_C2H2_1"/>
    <property type="match status" value="8"/>
</dbReference>
<dbReference type="InterPro" id="IPR013087">
    <property type="entry name" value="Znf_C2H2_type"/>
</dbReference>
<dbReference type="InterPro" id="IPR036236">
    <property type="entry name" value="Znf_C2H2_sf"/>
</dbReference>
<dbReference type="GO" id="GO:0008270">
    <property type="term" value="F:zinc ion binding"/>
    <property type="evidence" value="ECO:0007669"/>
    <property type="project" value="UniProtKB-KW"/>
</dbReference>